<feature type="compositionally biased region" description="Low complexity" evidence="1">
    <location>
        <begin position="22"/>
        <end position="32"/>
    </location>
</feature>
<evidence type="ECO:0000256" key="1">
    <source>
        <dbReference type="SAM" id="MobiDB-lite"/>
    </source>
</evidence>
<gene>
    <name evidence="2" type="ORF">Mal33_37330</name>
</gene>
<name>A0A518IXB0_9BACT</name>
<dbReference type="EMBL" id="CP036318">
    <property type="protein sequence ID" value="QDV57720.1"/>
    <property type="molecule type" value="Genomic_DNA"/>
</dbReference>
<dbReference type="Proteomes" id="UP000316770">
    <property type="component" value="Chromosome"/>
</dbReference>
<evidence type="ECO:0000313" key="2">
    <source>
        <dbReference type="EMBL" id="QDV57720.1"/>
    </source>
</evidence>
<dbReference type="RefSeq" id="WP_145287373.1">
    <property type="nucleotide sequence ID" value="NZ_CP036318.1"/>
</dbReference>
<protein>
    <submittedName>
        <fullName evidence="2">Uncharacterized protein</fullName>
    </submittedName>
</protein>
<keyword evidence="3" id="KW-1185">Reference proteome</keyword>
<reference evidence="2 3" key="1">
    <citation type="submission" date="2019-02" db="EMBL/GenBank/DDBJ databases">
        <title>Deep-cultivation of Planctomycetes and their phenomic and genomic characterization uncovers novel biology.</title>
        <authorList>
            <person name="Wiegand S."/>
            <person name="Jogler M."/>
            <person name="Boedeker C."/>
            <person name="Pinto D."/>
            <person name="Vollmers J."/>
            <person name="Rivas-Marin E."/>
            <person name="Kohn T."/>
            <person name="Peeters S.H."/>
            <person name="Heuer A."/>
            <person name="Rast P."/>
            <person name="Oberbeckmann S."/>
            <person name="Bunk B."/>
            <person name="Jeske O."/>
            <person name="Meyerdierks A."/>
            <person name="Storesund J.E."/>
            <person name="Kallscheuer N."/>
            <person name="Luecker S."/>
            <person name="Lage O.M."/>
            <person name="Pohl T."/>
            <person name="Merkel B.J."/>
            <person name="Hornburger P."/>
            <person name="Mueller R.-W."/>
            <person name="Bruemmer F."/>
            <person name="Labrenz M."/>
            <person name="Spormann A.M."/>
            <person name="Op den Camp H."/>
            <person name="Overmann J."/>
            <person name="Amann R."/>
            <person name="Jetten M.S.M."/>
            <person name="Mascher T."/>
            <person name="Medema M.H."/>
            <person name="Devos D.P."/>
            <person name="Kaster A.-K."/>
            <person name="Ovreas L."/>
            <person name="Rohde M."/>
            <person name="Galperin M.Y."/>
            <person name="Jogler C."/>
        </authorList>
    </citation>
    <scope>NUCLEOTIDE SEQUENCE [LARGE SCALE GENOMIC DNA]</scope>
    <source>
        <strain evidence="2 3">Mal33</strain>
    </source>
</reference>
<organism evidence="2 3">
    <name type="scientific">Rosistilla oblonga</name>
    <dbReference type="NCBI Taxonomy" id="2527990"/>
    <lineage>
        <taxon>Bacteria</taxon>
        <taxon>Pseudomonadati</taxon>
        <taxon>Planctomycetota</taxon>
        <taxon>Planctomycetia</taxon>
        <taxon>Pirellulales</taxon>
        <taxon>Pirellulaceae</taxon>
        <taxon>Rosistilla</taxon>
    </lineage>
</organism>
<proteinExistence type="predicted"/>
<feature type="region of interest" description="Disordered" evidence="1">
    <location>
        <begin position="13"/>
        <end position="41"/>
    </location>
</feature>
<accession>A0A518IXB0</accession>
<dbReference type="AlphaFoldDB" id="A0A518IXB0"/>
<sequence length="153" mass="17215">MSDDIEAFLRRAAQRRKEQAARKAAPTAKPRPQYTDSRAERKIREQQVEEIVEPEIIEQADGFSQLSSRHLQAEHFAGGVGQADDKMDAHIQQVFDHQVSKLASEPADVSSQSQALADGEIAKALIDMLQTSNGVQQAFLLREIIERPTHRWD</sequence>
<evidence type="ECO:0000313" key="3">
    <source>
        <dbReference type="Proteomes" id="UP000316770"/>
    </source>
</evidence>